<name>A0A7W7RE86_9ACTN</name>
<organism evidence="2 3">
    <name type="scientific">Lipingzhangella halophila</name>
    <dbReference type="NCBI Taxonomy" id="1783352"/>
    <lineage>
        <taxon>Bacteria</taxon>
        <taxon>Bacillati</taxon>
        <taxon>Actinomycetota</taxon>
        <taxon>Actinomycetes</taxon>
        <taxon>Streptosporangiales</taxon>
        <taxon>Nocardiopsidaceae</taxon>
        <taxon>Lipingzhangella</taxon>
    </lineage>
</organism>
<dbReference type="RefSeq" id="WP_221446337.1">
    <property type="nucleotide sequence ID" value="NZ_JACHJT010000001.1"/>
</dbReference>
<keyword evidence="3" id="KW-1185">Reference proteome</keyword>
<gene>
    <name evidence="2" type="ORF">F4561_001202</name>
</gene>
<evidence type="ECO:0000259" key="1">
    <source>
        <dbReference type="Pfam" id="PF19575"/>
    </source>
</evidence>
<dbReference type="Gene3D" id="1.10.10.60">
    <property type="entry name" value="Homeodomain-like"/>
    <property type="match status" value="2"/>
</dbReference>
<sequence>MADTLGALWRKLPNLESFLPTKEPQQVPRAIQRPTDKHISDIVAEYREGATIRQLAIKHRIGRETVSKILKQSGVTMRRTGLTPEQVEEAVRLYTKGWSLAKIGNRFSVDGKTVWSRLTDRGVRMREPYERTS</sequence>
<dbReference type="Pfam" id="PF19575">
    <property type="entry name" value="HTH_58"/>
    <property type="match status" value="1"/>
</dbReference>
<accession>A0A7W7RE86</accession>
<proteinExistence type="predicted"/>
<evidence type="ECO:0000313" key="3">
    <source>
        <dbReference type="Proteomes" id="UP000523007"/>
    </source>
</evidence>
<dbReference type="Proteomes" id="UP000523007">
    <property type="component" value="Unassembled WGS sequence"/>
</dbReference>
<dbReference type="AlphaFoldDB" id="A0A7W7RE86"/>
<reference evidence="2 3" key="1">
    <citation type="submission" date="2020-08" db="EMBL/GenBank/DDBJ databases">
        <title>Sequencing the genomes of 1000 actinobacteria strains.</title>
        <authorList>
            <person name="Klenk H.-P."/>
        </authorList>
    </citation>
    <scope>NUCLEOTIDE SEQUENCE [LARGE SCALE GENOMIC DNA]</scope>
    <source>
        <strain evidence="2 3">DSM 102030</strain>
    </source>
</reference>
<protein>
    <submittedName>
        <fullName evidence="2">Lambda repressor-like predicted transcriptional regulator</fullName>
    </submittedName>
</protein>
<feature type="domain" description="Helix-turn-helix" evidence="1">
    <location>
        <begin position="40"/>
        <end position="81"/>
    </location>
</feature>
<dbReference type="InterPro" id="IPR045745">
    <property type="entry name" value="HTH_58_Actinobacteria-type"/>
</dbReference>
<comment type="caution">
    <text evidence="2">The sequence shown here is derived from an EMBL/GenBank/DDBJ whole genome shotgun (WGS) entry which is preliminary data.</text>
</comment>
<dbReference type="EMBL" id="JACHJT010000001">
    <property type="protein sequence ID" value="MBB4930382.1"/>
    <property type="molecule type" value="Genomic_DNA"/>
</dbReference>
<evidence type="ECO:0000313" key="2">
    <source>
        <dbReference type="EMBL" id="MBB4930382.1"/>
    </source>
</evidence>